<protein>
    <submittedName>
        <fullName evidence="1">Uncharacterized protein</fullName>
    </submittedName>
</protein>
<comment type="caution">
    <text evidence="1">The sequence shown here is derived from an EMBL/GenBank/DDBJ whole genome shotgun (WGS) entry which is preliminary data.</text>
</comment>
<dbReference type="Proteomes" id="UP000237105">
    <property type="component" value="Unassembled WGS sequence"/>
</dbReference>
<organism evidence="1 2">
    <name type="scientific">Parasponia andersonii</name>
    <name type="common">Sponia andersonii</name>
    <dbReference type="NCBI Taxonomy" id="3476"/>
    <lineage>
        <taxon>Eukaryota</taxon>
        <taxon>Viridiplantae</taxon>
        <taxon>Streptophyta</taxon>
        <taxon>Embryophyta</taxon>
        <taxon>Tracheophyta</taxon>
        <taxon>Spermatophyta</taxon>
        <taxon>Magnoliopsida</taxon>
        <taxon>eudicotyledons</taxon>
        <taxon>Gunneridae</taxon>
        <taxon>Pentapetalae</taxon>
        <taxon>rosids</taxon>
        <taxon>fabids</taxon>
        <taxon>Rosales</taxon>
        <taxon>Cannabaceae</taxon>
        <taxon>Parasponia</taxon>
    </lineage>
</organism>
<dbReference type="EMBL" id="JXTB01000497">
    <property type="protein sequence ID" value="PON38371.1"/>
    <property type="molecule type" value="Genomic_DNA"/>
</dbReference>
<gene>
    <name evidence="1" type="ORF">PanWU01x14_313080</name>
</gene>
<name>A0A2P5APJ4_PARAD</name>
<accession>A0A2P5APJ4</accession>
<proteinExistence type="predicted"/>
<sequence>MVVRHSFSLFGVYSYQKFYSRQRSVKSVFKMLPYIFGTQKGTSYLMWCVKRCTRQQAMSLNLEMISIWIGFKLNFSSCILPGFVCQTLACLGCVYPMEDKEKGKD</sequence>
<evidence type="ECO:0000313" key="2">
    <source>
        <dbReference type="Proteomes" id="UP000237105"/>
    </source>
</evidence>
<dbReference type="AlphaFoldDB" id="A0A2P5APJ4"/>
<reference evidence="2" key="1">
    <citation type="submission" date="2016-06" db="EMBL/GenBank/DDBJ databases">
        <title>Parallel loss of symbiosis genes in relatives of nitrogen-fixing non-legume Parasponia.</title>
        <authorList>
            <person name="Van Velzen R."/>
            <person name="Holmer R."/>
            <person name="Bu F."/>
            <person name="Rutten L."/>
            <person name="Van Zeijl A."/>
            <person name="Liu W."/>
            <person name="Santuari L."/>
            <person name="Cao Q."/>
            <person name="Sharma T."/>
            <person name="Shen D."/>
            <person name="Roswanjaya Y."/>
            <person name="Wardhani T."/>
            <person name="Kalhor M.S."/>
            <person name="Jansen J."/>
            <person name="Van den Hoogen J."/>
            <person name="Gungor B."/>
            <person name="Hartog M."/>
            <person name="Hontelez J."/>
            <person name="Verver J."/>
            <person name="Yang W.-C."/>
            <person name="Schijlen E."/>
            <person name="Repin R."/>
            <person name="Schilthuizen M."/>
            <person name="Schranz E."/>
            <person name="Heidstra R."/>
            <person name="Miyata K."/>
            <person name="Fedorova E."/>
            <person name="Kohlen W."/>
            <person name="Bisseling T."/>
            <person name="Smit S."/>
            <person name="Geurts R."/>
        </authorList>
    </citation>
    <scope>NUCLEOTIDE SEQUENCE [LARGE SCALE GENOMIC DNA]</scope>
    <source>
        <strain evidence="2">cv. WU1-14</strain>
    </source>
</reference>
<evidence type="ECO:0000313" key="1">
    <source>
        <dbReference type="EMBL" id="PON38371.1"/>
    </source>
</evidence>
<keyword evidence="2" id="KW-1185">Reference proteome</keyword>